<feature type="compositionally biased region" description="Pro residues" evidence="8">
    <location>
        <begin position="156"/>
        <end position="166"/>
    </location>
</feature>
<evidence type="ECO:0000313" key="11">
    <source>
        <dbReference type="Proteomes" id="UP000037660"/>
    </source>
</evidence>
<comment type="caution">
    <text evidence="10">The sequence shown here is derived from an EMBL/GenBank/DDBJ whole genome shotgun (WGS) entry which is preliminary data.</text>
</comment>
<keyword evidence="7" id="KW-1133">Transmembrane helix</keyword>
<dbReference type="PANTHER" id="PTHR47870:SF1">
    <property type="entry name" value="CYTOCHROME C-TYPE BIOGENESIS PROTEIN CCMH"/>
    <property type="match status" value="1"/>
</dbReference>
<dbReference type="InterPro" id="IPR038297">
    <property type="entry name" value="CcmH/CycL/NrfF/Ccl2_sf"/>
</dbReference>
<dbReference type="Pfam" id="PF03918">
    <property type="entry name" value="CcmH"/>
    <property type="match status" value="1"/>
</dbReference>
<dbReference type="InterPro" id="IPR051263">
    <property type="entry name" value="C-type_cytochrome_biogenesis"/>
</dbReference>
<evidence type="ECO:0000256" key="1">
    <source>
        <dbReference type="ARBA" id="ARBA00010342"/>
    </source>
</evidence>
<feature type="region of interest" description="Disordered" evidence="8">
    <location>
        <begin position="146"/>
        <end position="166"/>
    </location>
</feature>
<dbReference type="STRING" id="1547922.ISF6_2679"/>
<dbReference type="GO" id="GO:0046872">
    <property type="term" value="F:metal ion binding"/>
    <property type="evidence" value="ECO:0007669"/>
    <property type="project" value="UniProtKB-KW"/>
</dbReference>
<evidence type="ECO:0000256" key="2">
    <source>
        <dbReference type="ARBA" id="ARBA00022617"/>
    </source>
</evidence>
<protein>
    <recommendedName>
        <fullName evidence="7">Cytochrome c-type biogenesis protein</fullName>
    </recommendedName>
</protein>
<keyword evidence="6 7" id="KW-0408">Iron</keyword>
<dbReference type="GO" id="GO:0016829">
    <property type="term" value="F:lyase activity"/>
    <property type="evidence" value="ECO:0007669"/>
    <property type="project" value="UniProtKB-KW"/>
</dbReference>
<dbReference type="CDD" id="cd16378">
    <property type="entry name" value="CcmH_N"/>
    <property type="match status" value="1"/>
</dbReference>
<keyword evidence="4 7" id="KW-0732">Signal</keyword>
<organism evidence="10 11">
    <name type="scientific">Piscinibacter sakaiensis</name>
    <name type="common">Ideonella sakaiensis</name>
    <dbReference type="NCBI Taxonomy" id="1547922"/>
    <lineage>
        <taxon>Bacteria</taxon>
        <taxon>Pseudomonadati</taxon>
        <taxon>Pseudomonadota</taxon>
        <taxon>Betaproteobacteria</taxon>
        <taxon>Burkholderiales</taxon>
        <taxon>Sphaerotilaceae</taxon>
        <taxon>Piscinibacter</taxon>
    </lineage>
</organism>
<dbReference type="OrthoDB" id="9804975at2"/>
<gene>
    <name evidence="10" type="ORF">ISF6_2679</name>
</gene>
<accession>A0A0K8P2S7</accession>
<feature type="transmembrane region" description="Helical" evidence="7">
    <location>
        <begin position="114"/>
        <end position="135"/>
    </location>
</feature>
<evidence type="ECO:0000256" key="7">
    <source>
        <dbReference type="RuleBase" id="RU364112"/>
    </source>
</evidence>
<dbReference type="RefSeq" id="WP_054020803.1">
    <property type="nucleotide sequence ID" value="NZ_BBYR01000039.1"/>
</dbReference>
<reference evidence="11" key="1">
    <citation type="submission" date="2015-07" db="EMBL/GenBank/DDBJ databases">
        <title>Discovery of a poly(ethylene terephthalate assimilation.</title>
        <authorList>
            <person name="Yoshida S."/>
            <person name="Hiraga K."/>
            <person name="Takehana T."/>
            <person name="Taniguchi I."/>
            <person name="Yamaji H."/>
            <person name="Maeda Y."/>
            <person name="Toyohara K."/>
            <person name="Miyamoto K."/>
            <person name="Kimura Y."/>
            <person name="Oda K."/>
        </authorList>
    </citation>
    <scope>NUCLEOTIDE SEQUENCE [LARGE SCALE GENOMIC DNA]</scope>
    <source>
        <strain evidence="11">NBRC 110686 / TISTR 2288 / 201-F6</strain>
    </source>
</reference>
<dbReference type="GO" id="GO:0017004">
    <property type="term" value="P:cytochrome complex assembly"/>
    <property type="evidence" value="ECO:0007669"/>
    <property type="project" value="UniProtKB-KW"/>
</dbReference>
<reference evidence="10 11" key="2">
    <citation type="journal article" date="2016" name="Science">
        <title>A bacterium that degrades and assimilates poly(ethylene terephthalate).</title>
        <authorList>
            <person name="Yoshida S."/>
            <person name="Hiraga K."/>
            <person name="Takehana T."/>
            <person name="Taniguchi I."/>
            <person name="Yamaji H."/>
            <person name="Maeda Y."/>
            <person name="Toyohara K."/>
            <person name="Miyamoto K."/>
            <person name="Kimura Y."/>
            <person name="Oda K."/>
        </authorList>
    </citation>
    <scope>NUCLEOTIDE SEQUENCE [LARGE SCALE GENOMIC DNA]</scope>
    <source>
        <strain evidence="11">NBRC 110686 / TISTR 2288 / 201-F6</strain>
    </source>
</reference>
<name>A0A0K8P2S7_PISS1</name>
<feature type="signal peptide" evidence="7">
    <location>
        <begin position="1"/>
        <end position="22"/>
    </location>
</feature>
<dbReference type="Proteomes" id="UP000037660">
    <property type="component" value="Unassembled WGS sequence"/>
</dbReference>
<keyword evidence="3 7" id="KW-0479">Metal-binding</keyword>
<dbReference type="InterPro" id="IPR005616">
    <property type="entry name" value="CcmH/CycL/Ccl2/NrfF_N"/>
</dbReference>
<keyword evidence="7" id="KW-0812">Transmembrane</keyword>
<evidence type="ECO:0000313" key="10">
    <source>
        <dbReference type="EMBL" id="GAP36839.1"/>
    </source>
</evidence>
<proteinExistence type="inferred from homology"/>
<keyword evidence="5" id="KW-0201">Cytochrome c-type biogenesis</keyword>
<dbReference type="GO" id="GO:0005886">
    <property type="term" value="C:plasma membrane"/>
    <property type="evidence" value="ECO:0007669"/>
    <property type="project" value="TreeGrafter"/>
</dbReference>
<keyword evidence="7" id="KW-0472">Membrane</keyword>
<feature type="chain" id="PRO_5011018438" description="Cytochrome c-type biogenesis protein" evidence="7">
    <location>
        <begin position="23"/>
        <end position="166"/>
    </location>
</feature>
<dbReference type="Gene3D" id="1.10.8.640">
    <property type="entry name" value="Cytochrome C biogenesis protein"/>
    <property type="match status" value="1"/>
</dbReference>
<comment type="similarity">
    <text evidence="1 7">Belongs to the CcmH/CycL/Ccl2/NrfF family.</text>
</comment>
<dbReference type="EMBL" id="BBYR01000039">
    <property type="protein sequence ID" value="GAP36839.1"/>
    <property type="molecule type" value="Genomic_DNA"/>
</dbReference>
<feature type="domain" description="CcmH/CycL/Ccl2/NrfF N-terminal" evidence="9">
    <location>
        <begin position="21"/>
        <end position="144"/>
    </location>
</feature>
<evidence type="ECO:0000256" key="4">
    <source>
        <dbReference type="ARBA" id="ARBA00022729"/>
    </source>
</evidence>
<keyword evidence="11" id="KW-1185">Reference proteome</keyword>
<keyword evidence="2 7" id="KW-0349">Heme</keyword>
<dbReference type="FunFam" id="1.10.8.640:FF:000001">
    <property type="entry name" value="Cytochrome c-type biogenesis protein"/>
    <property type="match status" value="1"/>
</dbReference>
<evidence type="ECO:0000256" key="6">
    <source>
        <dbReference type="ARBA" id="ARBA00023004"/>
    </source>
</evidence>
<evidence type="ECO:0000256" key="3">
    <source>
        <dbReference type="ARBA" id="ARBA00022723"/>
    </source>
</evidence>
<evidence type="ECO:0000259" key="9">
    <source>
        <dbReference type="Pfam" id="PF03918"/>
    </source>
</evidence>
<sequence>MSRDLRSRAGAWRATAAGLALAAALGGALAREAPPVADDPVLEAKVLRIAAELRCLVCQNQTIADSHADLAVDLRRQVREMLQRGAGEREVLDYMTARYGDFVLYRPPLKPTTWVLWFAPGVLLVGGAAVLWTVLRRRSRLAADRFEPDLDEEPPADGPASPPPPR</sequence>
<keyword evidence="10" id="KW-0456">Lyase</keyword>
<evidence type="ECO:0000256" key="8">
    <source>
        <dbReference type="SAM" id="MobiDB-lite"/>
    </source>
</evidence>
<dbReference type="AlphaFoldDB" id="A0A0K8P2S7"/>
<comment type="function">
    <text evidence="7">Possible subunit of a heme lyase.</text>
</comment>
<dbReference type="PANTHER" id="PTHR47870">
    <property type="entry name" value="CYTOCHROME C-TYPE BIOGENESIS PROTEIN CCMH"/>
    <property type="match status" value="1"/>
</dbReference>
<evidence type="ECO:0000256" key="5">
    <source>
        <dbReference type="ARBA" id="ARBA00022748"/>
    </source>
</evidence>